<reference evidence="2" key="1">
    <citation type="submission" date="2020-11" db="EMBL/GenBank/DDBJ databases">
        <authorList>
            <consortium name="DOE Joint Genome Institute"/>
            <person name="Ahrendt S."/>
            <person name="Riley R."/>
            <person name="Andreopoulos W."/>
            <person name="Labutti K."/>
            <person name="Pangilinan J."/>
            <person name="Ruiz-Duenas F.J."/>
            <person name="Barrasa J.M."/>
            <person name="Sanchez-Garcia M."/>
            <person name="Camarero S."/>
            <person name="Miyauchi S."/>
            <person name="Serrano A."/>
            <person name="Linde D."/>
            <person name="Babiker R."/>
            <person name="Drula E."/>
            <person name="Ayuso-Fernandez I."/>
            <person name="Pacheco R."/>
            <person name="Padilla G."/>
            <person name="Ferreira P."/>
            <person name="Barriuso J."/>
            <person name="Kellner H."/>
            <person name="Castanera R."/>
            <person name="Alfaro M."/>
            <person name="Ramirez L."/>
            <person name="Pisabarro A.G."/>
            <person name="Kuo A."/>
            <person name="Tritt A."/>
            <person name="Lipzen A."/>
            <person name="He G."/>
            <person name="Yan M."/>
            <person name="Ng V."/>
            <person name="Cullen D."/>
            <person name="Martin F."/>
            <person name="Rosso M.-N."/>
            <person name="Henrissat B."/>
            <person name="Hibbett D."/>
            <person name="Martinez A.T."/>
            <person name="Grigoriev I.V."/>
        </authorList>
    </citation>
    <scope>NUCLEOTIDE SEQUENCE</scope>
    <source>
        <strain evidence="2">AH 40177</strain>
    </source>
</reference>
<comment type="caution">
    <text evidence="2">The sequence shown here is derived from an EMBL/GenBank/DDBJ whole genome shotgun (WGS) entry which is preliminary data.</text>
</comment>
<feature type="region of interest" description="Disordered" evidence="1">
    <location>
        <begin position="161"/>
        <end position="193"/>
    </location>
</feature>
<keyword evidence="3" id="KW-1185">Reference proteome</keyword>
<gene>
    <name evidence="2" type="ORF">BDP27DRAFT_1372367</name>
</gene>
<feature type="compositionally biased region" description="Basic and acidic residues" evidence="1">
    <location>
        <begin position="180"/>
        <end position="193"/>
    </location>
</feature>
<dbReference type="OrthoDB" id="8954335at2759"/>
<dbReference type="Proteomes" id="UP000772434">
    <property type="component" value="Unassembled WGS sequence"/>
</dbReference>
<evidence type="ECO:0000313" key="2">
    <source>
        <dbReference type="EMBL" id="KAF9058601.1"/>
    </source>
</evidence>
<protein>
    <submittedName>
        <fullName evidence="2">Uncharacterized protein</fullName>
    </submittedName>
</protein>
<dbReference type="EMBL" id="JADNRY010000362">
    <property type="protein sequence ID" value="KAF9058601.1"/>
    <property type="molecule type" value="Genomic_DNA"/>
</dbReference>
<evidence type="ECO:0000256" key="1">
    <source>
        <dbReference type="SAM" id="MobiDB-lite"/>
    </source>
</evidence>
<name>A0A9P5P8C4_9AGAR</name>
<accession>A0A9P5P8C4</accession>
<organism evidence="2 3">
    <name type="scientific">Rhodocollybia butyracea</name>
    <dbReference type="NCBI Taxonomy" id="206335"/>
    <lineage>
        <taxon>Eukaryota</taxon>
        <taxon>Fungi</taxon>
        <taxon>Dikarya</taxon>
        <taxon>Basidiomycota</taxon>
        <taxon>Agaricomycotina</taxon>
        <taxon>Agaricomycetes</taxon>
        <taxon>Agaricomycetidae</taxon>
        <taxon>Agaricales</taxon>
        <taxon>Marasmiineae</taxon>
        <taxon>Omphalotaceae</taxon>
        <taxon>Rhodocollybia</taxon>
    </lineage>
</organism>
<evidence type="ECO:0000313" key="3">
    <source>
        <dbReference type="Proteomes" id="UP000772434"/>
    </source>
</evidence>
<proteinExistence type="predicted"/>
<feature type="region of interest" description="Disordered" evidence="1">
    <location>
        <begin position="108"/>
        <end position="131"/>
    </location>
</feature>
<dbReference type="AlphaFoldDB" id="A0A9P5P8C4"/>
<sequence>MFKKLCSTDLYKNTVVVTTSQDKISEQEGQERESQMKSSFFRELVAGDAFFVRYMQDYTVATQKLMNHIFTLGPMVPMIVKQIREGKRFVDIAGGSMTEPRLMMERGSMPQRKTDLTSKTKMKLKTGNEREEPELEDLRMKIRERAKVTARWRTSESNVLHLDSDGSASDSGGASGRLSMEGKIERKVTKENPKKIPSWRNGLVVRAKRIMVYGRYGPRKT</sequence>